<dbReference type="Pfam" id="PF05284">
    <property type="entry name" value="DUF736"/>
    <property type="match status" value="1"/>
</dbReference>
<organism evidence="1 2">
    <name type="scientific">Sphingobium baderi</name>
    <dbReference type="NCBI Taxonomy" id="1332080"/>
    <lineage>
        <taxon>Bacteria</taxon>
        <taxon>Pseudomonadati</taxon>
        <taxon>Pseudomonadota</taxon>
        <taxon>Alphaproteobacteria</taxon>
        <taxon>Sphingomonadales</taxon>
        <taxon>Sphingomonadaceae</taxon>
        <taxon>Sphingobium</taxon>
    </lineage>
</organism>
<dbReference type="InterPro" id="IPR007948">
    <property type="entry name" value="DUF736"/>
</dbReference>
<evidence type="ECO:0000313" key="2">
    <source>
        <dbReference type="Proteomes" id="UP000056968"/>
    </source>
</evidence>
<name>A0A0S3EZG1_9SPHN</name>
<evidence type="ECO:0008006" key="3">
    <source>
        <dbReference type="Google" id="ProtNLM"/>
    </source>
</evidence>
<dbReference type="AlphaFoldDB" id="A0A0S3EZG1"/>
<reference evidence="1 2" key="1">
    <citation type="submission" date="2015-11" db="EMBL/GenBank/DDBJ databases">
        <title>A Two-component Flavoprotein Monooxygenase System MeaXY Responsible for para-Hydroxylation of 2-Methyl-6-ethylaniline and 2,6-Diethylaniline in Sphingobium baderi DE-13.</title>
        <authorList>
            <person name="Cheng M."/>
            <person name="Meng Q."/>
            <person name="Yang Y."/>
            <person name="Chu C."/>
            <person name="Yan X."/>
            <person name="He J."/>
            <person name="Li S."/>
        </authorList>
    </citation>
    <scope>NUCLEOTIDE SEQUENCE [LARGE SCALE GENOMIC DNA]</scope>
    <source>
        <strain evidence="1 2">DE-13</strain>
    </source>
</reference>
<accession>A0A0S3EZG1</accession>
<dbReference type="EMBL" id="CP013264">
    <property type="protein sequence ID" value="ALR20825.1"/>
    <property type="molecule type" value="Genomic_DNA"/>
</dbReference>
<evidence type="ECO:0000313" key="1">
    <source>
        <dbReference type="EMBL" id="ALR20825.1"/>
    </source>
</evidence>
<proteinExistence type="predicted"/>
<dbReference type="OrthoDB" id="9811595at2"/>
<keyword evidence="2" id="KW-1185">Reference proteome</keyword>
<dbReference type="KEGG" id="sbd:ATN00_11490"/>
<protein>
    <recommendedName>
        <fullName evidence="3">DUF736 domain-containing protein</fullName>
    </recommendedName>
</protein>
<dbReference type="STRING" id="1332080.ATN00_11490"/>
<dbReference type="RefSeq" id="WP_003167733.1">
    <property type="nucleotide sequence ID" value="NZ_CP013264.1"/>
</dbReference>
<gene>
    <name evidence="1" type="ORF">ATN00_11490</name>
</gene>
<dbReference type="Proteomes" id="UP000056968">
    <property type="component" value="Chromosome"/>
</dbReference>
<sequence>MPQIGEFTREESGFTGRIHTLTLFREITIVPVDPSDVENAPSYRVHHGADDNAPEIGAAWTESSEKAGEYLSLLIDDPSFAQPIRARLFQNGADTTSWSLHWSRPQKRGERE</sequence>